<sequence length="80" mass="8904">MVQEPPDAADHVRAPHRREHVERVLRPASSAYATGCRDFSRNRRTNSRASRTGTRESSRPWITKNGGASELIRSSGEAAM</sequence>
<accession>A0ABR9I1M9</accession>
<evidence type="ECO:0000256" key="1">
    <source>
        <dbReference type="SAM" id="MobiDB-lite"/>
    </source>
</evidence>
<name>A0ABR9I1M9_9PSEU</name>
<protein>
    <submittedName>
        <fullName evidence="2">Uncharacterized protein</fullName>
    </submittedName>
</protein>
<organism evidence="2 3">
    <name type="scientific">Amycolatopsis lexingtonensis</name>
    <dbReference type="NCBI Taxonomy" id="218822"/>
    <lineage>
        <taxon>Bacteria</taxon>
        <taxon>Bacillati</taxon>
        <taxon>Actinomycetota</taxon>
        <taxon>Actinomycetes</taxon>
        <taxon>Pseudonocardiales</taxon>
        <taxon>Pseudonocardiaceae</taxon>
        <taxon>Amycolatopsis</taxon>
    </lineage>
</organism>
<proteinExistence type="predicted"/>
<evidence type="ECO:0000313" key="2">
    <source>
        <dbReference type="EMBL" id="MBE1497089.1"/>
    </source>
</evidence>
<gene>
    <name evidence="2" type="ORF">H4696_004189</name>
</gene>
<comment type="caution">
    <text evidence="2">The sequence shown here is derived from an EMBL/GenBank/DDBJ whole genome shotgun (WGS) entry which is preliminary data.</text>
</comment>
<feature type="compositionally biased region" description="Basic and acidic residues" evidence="1">
    <location>
        <begin position="8"/>
        <end position="25"/>
    </location>
</feature>
<feature type="region of interest" description="Disordered" evidence="1">
    <location>
        <begin position="1"/>
        <end position="80"/>
    </location>
</feature>
<dbReference type="EMBL" id="JADBEG010000001">
    <property type="protein sequence ID" value="MBE1497089.1"/>
    <property type="molecule type" value="Genomic_DNA"/>
</dbReference>
<dbReference type="Proteomes" id="UP000631670">
    <property type="component" value="Unassembled WGS sequence"/>
</dbReference>
<evidence type="ECO:0000313" key="3">
    <source>
        <dbReference type="Proteomes" id="UP000631670"/>
    </source>
</evidence>
<keyword evidence="3" id="KW-1185">Reference proteome</keyword>
<reference evidence="2 3" key="1">
    <citation type="submission" date="2020-10" db="EMBL/GenBank/DDBJ databases">
        <title>Sequencing the genomes of 1000 actinobacteria strains.</title>
        <authorList>
            <person name="Klenk H.-P."/>
        </authorList>
    </citation>
    <scope>NUCLEOTIDE SEQUENCE [LARGE SCALE GENOMIC DNA]</scope>
    <source>
        <strain evidence="2 3">DSM 44653</strain>
    </source>
</reference>